<evidence type="ECO:0000313" key="3">
    <source>
        <dbReference type="Proteomes" id="UP000237481"/>
    </source>
</evidence>
<comment type="caution">
    <text evidence="2">The sequence shown here is derived from an EMBL/GenBank/DDBJ whole genome shotgun (WGS) entry which is preliminary data.</text>
</comment>
<dbReference type="Proteomes" id="UP000237481">
    <property type="component" value="Unassembled WGS sequence"/>
</dbReference>
<evidence type="ECO:0000256" key="1">
    <source>
        <dbReference type="SAM" id="MobiDB-lite"/>
    </source>
</evidence>
<reference evidence="2 3" key="1">
    <citation type="submission" date="2018-01" db="EMBL/GenBank/DDBJ databases">
        <title>Harnessing the power of phylogenomics to disentangle the directionality and signatures of interkingdom host jumping in the parasitic fungal genus Tolypocladium.</title>
        <authorList>
            <person name="Quandt C.A."/>
            <person name="Patterson W."/>
            <person name="Spatafora J.W."/>
        </authorList>
    </citation>
    <scope>NUCLEOTIDE SEQUENCE [LARGE SCALE GENOMIC DNA]</scope>
    <source>
        <strain evidence="2 3">NRBC 100945</strain>
    </source>
</reference>
<organism evidence="2 3">
    <name type="scientific">Tolypocladium paradoxum</name>
    <dbReference type="NCBI Taxonomy" id="94208"/>
    <lineage>
        <taxon>Eukaryota</taxon>
        <taxon>Fungi</taxon>
        <taxon>Dikarya</taxon>
        <taxon>Ascomycota</taxon>
        <taxon>Pezizomycotina</taxon>
        <taxon>Sordariomycetes</taxon>
        <taxon>Hypocreomycetidae</taxon>
        <taxon>Hypocreales</taxon>
        <taxon>Ophiocordycipitaceae</taxon>
        <taxon>Tolypocladium</taxon>
    </lineage>
</organism>
<sequence>MTSAYCHPRPVNDSQQAARTGEAGTPLRLDASAWPPMSRCGVDRRGGLELR</sequence>
<name>A0A2S4KZC7_9HYPO</name>
<proteinExistence type="predicted"/>
<feature type="region of interest" description="Disordered" evidence="1">
    <location>
        <begin position="1"/>
        <end position="51"/>
    </location>
</feature>
<feature type="compositionally biased region" description="Basic and acidic residues" evidence="1">
    <location>
        <begin position="41"/>
        <end position="51"/>
    </location>
</feature>
<evidence type="ECO:0000313" key="2">
    <source>
        <dbReference type="EMBL" id="POR35525.1"/>
    </source>
</evidence>
<gene>
    <name evidence="2" type="ORF">TPAR_04231</name>
</gene>
<keyword evidence="3" id="KW-1185">Reference proteome</keyword>
<dbReference type="EMBL" id="PKSG01000434">
    <property type="protein sequence ID" value="POR35525.1"/>
    <property type="molecule type" value="Genomic_DNA"/>
</dbReference>
<dbReference type="AlphaFoldDB" id="A0A2S4KZC7"/>
<accession>A0A2S4KZC7</accession>
<protein>
    <submittedName>
        <fullName evidence="2">Uncharacterized protein</fullName>
    </submittedName>
</protein>